<proteinExistence type="predicted"/>
<comment type="caution">
    <text evidence="3">The sequence shown here is derived from an EMBL/GenBank/DDBJ whole genome shotgun (WGS) entry which is preliminary data.</text>
</comment>
<dbReference type="Proteomes" id="UP000651977">
    <property type="component" value="Unassembled WGS sequence"/>
</dbReference>
<evidence type="ECO:0000256" key="1">
    <source>
        <dbReference type="SAM" id="SignalP"/>
    </source>
</evidence>
<dbReference type="EMBL" id="BMDY01000014">
    <property type="protein sequence ID" value="GGB10726.1"/>
    <property type="molecule type" value="Genomic_DNA"/>
</dbReference>
<feature type="signal peptide" evidence="1">
    <location>
        <begin position="1"/>
        <end position="27"/>
    </location>
</feature>
<organism evidence="3 4">
    <name type="scientific">Agarivorans gilvus</name>
    <dbReference type="NCBI Taxonomy" id="680279"/>
    <lineage>
        <taxon>Bacteria</taxon>
        <taxon>Pseudomonadati</taxon>
        <taxon>Pseudomonadota</taxon>
        <taxon>Gammaproteobacteria</taxon>
        <taxon>Alteromonadales</taxon>
        <taxon>Alteromonadaceae</taxon>
        <taxon>Agarivorans</taxon>
    </lineage>
</organism>
<evidence type="ECO:0000259" key="2">
    <source>
        <dbReference type="Pfam" id="PF02169"/>
    </source>
</evidence>
<sequence>MNNLYFKFWFSSLAVLLLIACSPRTQIQQVEWTYQPPGDFTIVNAVGYAPISQQRGADLASKQLHAMKASKLDAYRELSEQVYGQRIDSSSTVSDLVLGNERLAASVAGVIRGAKVVKSYSVDDVYVTELQLDFRDVYRVTMSMAPTRHLESQKTIQF</sequence>
<accession>A0ABQ1I4K4</accession>
<dbReference type="InterPro" id="IPR007293">
    <property type="entry name" value="FlgP"/>
</dbReference>
<keyword evidence="1" id="KW-0732">Signal</keyword>
<evidence type="ECO:0000313" key="3">
    <source>
        <dbReference type="EMBL" id="GGB10726.1"/>
    </source>
</evidence>
<feature type="chain" id="PRO_5045314506" description="Lipoprotein LPP20-like domain-containing protein" evidence="1">
    <location>
        <begin position="28"/>
        <end position="158"/>
    </location>
</feature>
<dbReference type="PIRSF" id="PIRSF028687">
    <property type="entry name" value="UCP028687"/>
    <property type="match status" value="1"/>
</dbReference>
<dbReference type="InterPro" id="IPR024952">
    <property type="entry name" value="LPP20-like_dom"/>
</dbReference>
<reference evidence="4" key="1">
    <citation type="journal article" date="2019" name="Int. J. Syst. Evol. Microbiol.">
        <title>The Global Catalogue of Microorganisms (GCM) 10K type strain sequencing project: providing services to taxonomists for standard genome sequencing and annotation.</title>
        <authorList>
            <consortium name="The Broad Institute Genomics Platform"/>
            <consortium name="The Broad Institute Genome Sequencing Center for Infectious Disease"/>
            <person name="Wu L."/>
            <person name="Ma J."/>
        </authorList>
    </citation>
    <scope>NUCLEOTIDE SEQUENCE [LARGE SCALE GENOMIC DNA]</scope>
    <source>
        <strain evidence="4">CGMCC 1.10131</strain>
    </source>
</reference>
<dbReference type="RefSeq" id="WP_055732118.1">
    <property type="nucleotide sequence ID" value="NZ_BMDY01000014.1"/>
</dbReference>
<dbReference type="PROSITE" id="PS51257">
    <property type="entry name" value="PROKAR_LIPOPROTEIN"/>
    <property type="match status" value="1"/>
</dbReference>
<evidence type="ECO:0000313" key="4">
    <source>
        <dbReference type="Proteomes" id="UP000651977"/>
    </source>
</evidence>
<name>A0ABQ1I4K4_9ALTE</name>
<protein>
    <recommendedName>
        <fullName evidence="2">Lipoprotein LPP20-like domain-containing protein</fullName>
    </recommendedName>
</protein>
<keyword evidence="4" id="KW-1185">Reference proteome</keyword>
<feature type="domain" description="Lipoprotein LPP20-like" evidence="2">
    <location>
        <begin position="61"/>
        <end position="132"/>
    </location>
</feature>
<dbReference type="Pfam" id="PF02169">
    <property type="entry name" value="LPP20"/>
    <property type="match status" value="1"/>
</dbReference>
<gene>
    <name evidence="3" type="primary">flgP</name>
    <name evidence="3" type="ORF">GCM10007414_25150</name>
</gene>